<protein>
    <submittedName>
        <fullName evidence="10">Branched-chain amino acid ABC transporter permease</fullName>
    </submittedName>
</protein>
<evidence type="ECO:0000256" key="6">
    <source>
        <dbReference type="ARBA" id="ARBA00022989"/>
    </source>
</evidence>
<feature type="transmembrane region" description="Helical" evidence="9">
    <location>
        <begin position="142"/>
        <end position="162"/>
    </location>
</feature>
<dbReference type="RefSeq" id="WP_109870077.1">
    <property type="nucleotide sequence ID" value="NZ_QGNA01000002.1"/>
</dbReference>
<dbReference type="PANTHER" id="PTHR11795">
    <property type="entry name" value="BRANCHED-CHAIN AMINO ACID TRANSPORT SYSTEM PERMEASE PROTEIN LIVH"/>
    <property type="match status" value="1"/>
</dbReference>
<evidence type="ECO:0000256" key="4">
    <source>
        <dbReference type="ARBA" id="ARBA00022692"/>
    </source>
</evidence>
<evidence type="ECO:0000256" key="8">
    <source>
        <dbReference type="ARBA" id="ARBA00037998"/>
    </source>
</evidence>
<gene>
    <name evidence="10" type="ORF">DFH01_08775</name>
</gene>
<dbReference type="Pfam" id="PF02653">
    <property type="entry name" value="BPD_transp_2"/>
    <property type="match status" value="1"/>
</dbReference>
<dbReference type="PANTHER" id="PTHR11795:SF442">
    <property type="entry name" value="ABC TRANSPORTER ATP-BINDING PROTEIN"/>
    <property type="match status" value="1"/>
</dbReference>
<keyword evidence="6 9" id="KW-1133">Transmembrane helix</keyword>
<evidence type="ECO:0000256" key="5">
    <source>
        <dbReference type="ARBA" id="ARBA00022970"/>
    </source>
</evidence>
<comment type="similarity">
    <text evidence="8">Belongs to the binding-protein-dependent transport system permease family. LivHM subfamily.</text>
</comment>
<reference evidence="11" key="1">
    <citation type="submission" date="2018-05" db="EMBL/GenBank/DDBJ databases">
        <authorList>
            <person name="Du Z."/>
            <person name="Wang X."/>
        </authorList>
    </citation>
    <scope>NUCLEOTIDE SEQUENCE [LARGE SCALE GENOMIC DNA]</scope>
    <source>
        <strain evidence="11">CQN31</strain>
    </source>
</reference>
<evidence type="ECO:0000256" key="9">
    <source>
        <dbReference type="SAM" id="Phobius"/>
    </source>
</evidence>
<feature type="transmembrane region" description="Helical" evidence="9">
    <location>
        <begin position="44"/>
        <end position="62"/>
    </location>
</feature>
<dbReference type="AlphaFoldDB" id="A0A317FHE0"/>
<organism evidence="10 11">
    <name type="scientific">Falsiroseomonas bella</name>
    <dbReference type="NCBI Taxonomy" id="2184016"/>
    <lineage>
        <taxon>Bacteria</taxon>
        <taxon>Pseudomonadati</taxon>
        <taxon>Pseudomonadota</taxon>
        <taxon>Alphaproteobacteria</taxon>
        <taxon>Acetobacterales</taxon>
        <taxon>Roseomonadaceae</taxon>
        <taxon>Falsiroseomonas</taxon>
    </lineage>
</organism>
<accession>A0A317FHE0</accession>
<feature type="transmembrane region" description="Helical" evidence="9">
    <location>
        <begin position="260"/>
        <end position="279"/>
    </location>
</feature>
<keyword evidence="11" id="KW-1185">Reference proteome</keyword>
<keyword evidence="2" id="KW-0813">Transport</keyword>
<evidence type="ECO:0000313" key="10">
    <source>
        <dbReference type="EMBL" id="PWS36966.1"/>
    </source>
</evidence>
<dbReference type="EMBL" id="QGNA01000002">
    <property type="protein sequence ID" value="PWS36966.1"/>
    <property type="molecule type" value="Genomic_DNA"/>
</dbReference>
<evidence type="ECO:0000256" key="3">
    <source>
        <dbReference type="ARBA" id="ARBA00022475"/>
    </source>
</evidence>
<sequence length="289" mass="30634">MDLSGLFAQVLNGLQYGLLLFLISSGLTLIFGVMGVINLAHGSMFMIGAYLAYVIASLTGALWLALPLAVLGGLAMGAALEAGLFRRFYKREHLDQVLLTFALILLFEEARSAMLGNDFHAVPVPAILDFSVPVTAEFAYSAYRLAVLVVCLFVALLMFLGIERTRIGSAVRAAAEKPEMVDLLGLDARRIHLLVFAVGTALAMLAGALAAPLQSVYPNMGESFLIICFVVVVVGGVGSIAGAFWAALLIGLVDTLGKAYLPEIAGLVVYLLMAGVLLWRPSGLFAPGR</sequence>
<dbReference type="OrthoDB" id="8126477at2"/>
<feature type="transmembrane region" description="Helical" evidence="9">
    <location>
        <begin position="224"/>
        <end position="253"/>
    </location>
</feature>
<evidence type="ECO:0000256" key="7">
    <source>
        <dbReference type="ARBA" id="ARBA00023136"/>
    </source>
</evidence>
<evidence type="ECO:0000256" key="1">
    <source>
        <dbReference type="ARBA" id="ARBA00004651"/>
    </source>
</evidence>
<feature type="transmembrane region" description="Helical" evidence="9">
    <location>
        <begin position="193"/>
        <end position="212"/>
    </location>
</feature>
<comment type="subcellular location">
    <subcellularLocation>
        <location evidence="1">Cell membrane</location>
        <topology evidence="1">Multi-pass membrane protein</topology>
    </subcellularLocation>
</comment>
<evidence type="ECO:0000313" key="11">
    <source>
        <dbReference type="Proteomes" id="UP000245765"/>
    </source>
</evidence>
<keyword evidence="5" id="KW-0029">Amino-acid transport</keyword>
<dbReference type="InterPro" id="IPR001851">
    <property type="entry name" value="ABC_transp_permease"/>
</dbReference>
<name>A0A317FHE0_9PROT</name>
<comment type="caution">
    <text evidence="10">The sequence shown here is derived from an EMBL/GenBank/DDBJ whole genome shotgun (WGS) entry which is preliminary data.</text>
</comment>
<proteinExistence type="inferred from homology"/>
<feature type="transmembrane region" description="Helical" evidence="9">
    <location>
        <begin position="16"/>
        <end position="37"/>
    </location>
</feature>
<dbReference type="CDD" id="cd06582">
    <property type="entry name" value="TM_PBP1_LivH_like"/>
    <property type="match status" value="1"/>
</dbReference>
<dbReference type="GO" id="GO:0005886">
    <property type="term" value="C:plasma membrane"/>
    <property type="evidence" value="ECO:0007669"/>
    <property type="project" value="UniProtKB-SubCell"/>
</dbReference>
<dbReference type="GO" id="GO:0006865">
    <property type="term" value="P:amino acid transport"/>
    <property type="evidence" value="ECO:0007669"/>
    <property type="project" value="UniProtKB-KW"/>
</dbReference>
<evidence type="ECO:0000256" key="2">
    <source>
        <dbReference type="ARBA" id="ARBA00022448"/>
    </source>
</evidence>
<keyword evidence="3" id="KW-1003">Cell membrane</keyword>
<keyword evidence="7 9" id="KW-0472">Membrane</keyword>
<dbReference type="GO" id="GO:0022857">
    <property type="term" value="F:transmembrane transporter activity"/>
    <property type="evidence" value="ECO:0007669"/>
    <property type="project" value="InterPro"/>
</dbReference>
<keyword evidence="4 9" id="KW-0812">Transmembrane</keyword>
<dbReference type="Proteomes" id="UP000245765">
    <property type="component" value="Unassembled WGS sequence"/>
</dbReference>
<dbReference type="InterPro" id="IPR052157">
    <property type="entry name" value="BCAA_transport_permease"/>
</dbReference>